<dbReference type="AlphaFoldDB" id="A0A4R5L970"/>
<gene>
    <name evidence="4" type="primary">maiA</name>
    <name evidence="4" type="ORF">E1N52_25745</name>
</gene>
<dbReference type="Gene3D" id="3.40.30.10">
    <property type="entry name" value="Glutaredoxin"/>
    <property type="match status" value="1"/>
</dbReference>
<dbReference type="GO" id="GO:0006749">
    <property type="term" value="P:glutathione metabolic process"/>
    <property type="evidence" value="ECO:0007669"/>
    <property type="project" value="TreeGrafter"/>
</dbReference>
<dbReference type="SUPFAM" id="SSF47616">
    <property type="entry name" value="GST C-terminal domain-like"/>
    <property type="match status" value="1"/>
</dbReference>
<proteinExistence type="inferred from homology"/>
<dbReference type="GO" id="GO:0004364">
    <property type="term" value="F:glutathione transferase activity"/>
    <property type="evidence" value="ECO:0007669"/>
    <property type="project" value="TreeGrafter"/>
</dbReference>
<organism evidence="4 5">
    <name type="scientific">Paraburkholderia guartelaensis</name>
    <dbReference type="NCBI Taxonomy" id="2546446"/>
    <lineage>
        <taxon>Bacteria</taxon>
        <taxon>Pseudomonadati</taxon>
        <taxon>Pseudomonadota</taxon>
        <taxon>Betaproteobacteria</taxon>
        <taxon>Burkholderiales</taxon>
        <taxon>Burkholderiaceae</taxon>
        <taxon>Paraburkholderia</taxon>
    </lineage>
</organism>
<keyword evidence="4" id="KW-0413">Isomerase</keyword>
<dbReference type="Gene3D" id="1.20.1050.10">
    <property type="match status" value="1"/>
</dbReference>
<accession>A0A4R5L970</accession>
<dbReference type="Pfam" id="PF13417">
    <property type="entry name" value="GST_N_3"/>
    <property type="match status" value="1"/>
</dbReference>
<sequence length="222" mass="24570">MSDLTLYSYFRSSASYRVRIALNLKGLEYTQVPVHLLRGGGEQLTKSYREVHPDGLVPALIDGDHAPIGQSLAIVEYLEERFPTPSLLPNAPADRAFVRSVALQIACEIHPLNNLRVLGYLKSTLGIEDEQKAAWYAYWVTAGFETLERKLAADPRVGQCVFGDTPGLGDLCLVPQIWNARRFNVPLDGYPTLRRLYDNVVSMPAFAKAEPSGQPDAEAPRG</sequence>
<dbReference type="OrthoDB" id="509852at2"/>
<dbReference type="GO" id="GO:0005737">
    <property type="term" value="C:cytoplasm"/>
    <property type="evidence" value="ECO:0007669"/>
    <property type="project" value="InterPro"/>
</dbReference>
<dbReference type="SUPFAM" id="SSF52833">
    <property type="entry name" value="Thioredoxin-like"/>
    <property type="match status" value="1"/>
</dbReference>
<dbReference type="RefSeq" id="WP_133185635.1">
    <property type="nucleotide sequence ID" value="NZ_SMOD01000021.1"/>
</dbReference>
<evidence type="ECO:0000259" key="2">
    <source>
        <dbReference type="PROSITE" id="PS50404"/>
    </source>
</evidence>
<dbReference type="InterPro" id="IPR005955">
    <property type="entry name" value="GST_Zeta"/>
</dbReference>
<dbReference type="PROSITE" id="PS50405">
    <property type="entry name" value="GST_CTER"/>
    <property type="match status" value="1"/>
</dbReference>
<dbReference type="InterPro" id="IPR004045">
    <property type="entry name" value="Glutathione_S-Trfase_N"/>
</dbReference>
<dbReference type="InterPro" id="IPR036282">
    <property type="entry name" value="Glutathione-S-Trfase_C_sf"/>
</dbReference>
<dbReference type="InterPro" id="IPR040079">
    <property type="entry name" value="Glutathione_S-Trfase"/>
</dbReference>
<dbReference type="PANTHER" id="PTHR42673">
    <property type="entry name" value="MALEYLACETOACETATE ISOMERASE"/>
    <property type="match status" value="1"/>
</dbReference>
<name>A0A4R5L970_9BURK</name>
<dbReference type="PROSITE" id="PS50404">
    <property type="entry name" value="GST_NTER"/>
    <property type="match status" value="1"/>
</dbReference>
<dbReference type="GO" id="GO:0016034">
    <property type="term" value="F:maleylacetoacetate isomerase activity"/>
    <property type="evidence" value="ECO:0007669"/>
    <property type="project" value="UniProtKB-EC"/>
</dbReference>
<evidence type="ECO:0000313" key="4">
    <source>
        <dbReference type="EMBL" id="TDG05407.1"/>
    </source>
</evidence>
<dbReference type="PANTHER" id="PTHR42673:SF21">
    <property type="entry name" value="GLUTATHIONE S-TRANSFERASE YFCF"/>
    <property type="match status" value="1"/>
</dbReference>
<dbReference type="NCBIfam" id="TIGR01262">
    <property type="entry name" value="maiA"/>
    <property type="match status" value="1"/>
</dbReference>
<dbReference type="Proteomes" id="UP000295606">
    <property type="component" value="Unassembled WGS sequence"/>
</dbReference>
<dbReference type="EC" id="5.2.1.2" evidence="4"/>
<dbReference type="EMBL" id="SMOD01000021">
    <property type="protein sequence ID" value="TDG05407.1"/>
    <property type="molecule type" value="Genomic_DNA"/>
</dbReference>
<feature type="domain" description="GST C-terminal" evidence="3">
    <location>
        <begin position="91"/>
        <end position="219"/>
    </location>
</feature>
<dbReference type="GO" id="GO:0006559">
    <property type="term" value="P:L-phenylalanine catabolic process"/>
    <property type="evidence" value="ECO:0007669"/>
    <property type="project" value="TreeGrafter"/>
</dbReference>
<protein>
    <submittedName>
        <fullName evidence="4">Maleylacetoacetate isomerase</fullName>
        <ecNumber evidence="4">5.2.1.2</ecNumber>
    </submittedName>
</protein>
<dbReference type="InterPro" id="IPR034333">
    <property type="entry name" value="GST_Zeta_N"/>
</dbReference>
<comment type="caution">
    <text evidence="4">The sequence shown here is derived from an EMBL/GenBank/DDBJ whole genome shotgun (WGS) entry which is preliminary data.</text>
</comment>
<dbReference type="InterPro" id="IPR034330">
    <property type="entry name" value="GST_Zeta_C"/>
</dbReference>
<reference evidence="4 5" key="1">
    <citation type="submission" date="2019-03" db="EMBL/GenBank/DDBJ databases">
        <title>Paraburkholderia sp. isolated from native Mimosa gymnas in Guartela State Park, Brazil.</title>
        <authorList>
            <person name="Paulitsch F."/>
            <person name="Hungria M."/>
            <person name="Delamuta J.R.M."/>
            <person name="Ribeiro R.A."/>
            <person name="Dall'Agnol R."/>
            <person name="Silva J.S.B."/>
        </authorList>
    </citation>
    <scope>NUCLEOTIDE SEQUENCE [LARGE SCALE GENOMIC DNA]</scope>
    <source>
        <strain evidence="4 5">CNPSo 3008</strain>
    </source>
</reference>
<comment type="similarity">
    <text evidence="1">Belongs to the GST superfamily. Zeta family.</text>
</comment>
<dbReference type="InterPro" id="IPR036249">
    <property type="entry name" value="Thioredoxin-like_sf"/>
</dbReference>
<evidence type="ECO:0000256" key="1">
    <source>
        <dbReference type="ARBA" id="ARBA00010007"/>
    </source>
</evidence>
<dbReference type="CDD" id="cd03191">
    <property type="entry name" value="GST_C_Zeta"/>
    <property type="match status" value="1"/>
</dbReference>
<evidence type="ECO:0000313" key="5">
    <source>
        <dbReference type="Proteomes" id="UP000295606"/>
    </source>
</evidence>
<evidence type="ECO:0000259" key="3">
    <source>
        <dbReference type="PROSITE" id="PS50405"/>
    </source>
</evidence>
<dbReference type="InterPro" id="IPR010987">
    <property type="entry name" value="Glutathione-S-Trfase_C-like"/>
</dbReference>
<dbReference type="SFLD" id="SFLDG00358">
    <property type="entry name" value="Main_(cytGST)"/>
    <property type="match status" value="1"/>
</dbReference>
<dbReference type="CDD" id="cd03042">
    <property type="entry name" value="GST_N_Zeta"/>
    <property type="match status" value="1"/>
</dbReference>
<dbReference type="SFLD" id="SFLDS00019">
    <property type="entry name" value="Glutathione_Transferase_(cytos"/>
    <property type="match status" value="1"/>
</dbReference>
<feature type="domain" description="GST N-terminal" evidence="2">
    <location>
        <begin position="2"/>
        <end position="86"/>
    </location>
</feature>